<proteinExistence type="predicted"/>
<keyword evidence="2" id="KW-1185">Reference proteome</keyword>
<reference evidence="1 2" key="1">
    <citation type="submission" date="2018-03" db="EMBL/GenBank/DDBJ databases">
        <title>Genomic Encyclopedia of Archaeal and Bacterial Type Strains, Phase II (KMG-II): from individual species to whole genera.</title>
        <authorList>
            <person name="Goeker M."/>
        </authorList>
    </citation>
    <scope>NUCLEOTIDE SEQUENCE [LARGE SCALE GENOMIC DNA]</scope>
    <source>
        <strain evidence="1 2">DSM 29318</strain>
    </source>
</reference>
<dbReference type="Proteomes" id="UP000238801">
    <property type="component" value="Unassembled WGS sequence"/>
</dbReference>
<protein>
    <recommendedName>
        <fullName evidence="3">Phasin protein</fullName>
    </recommendedName>
</protein>
<evidence type="ECO:0000313" key="2">
    <source>
        <dbReference type="Proteomes" id="UP000238801"/>
    </source>
</evidence>
<accession>A0A2T0X727</accession>
<name>A0A2T0X727_9RHOB</name>
<comment type="caution">
    <text evidence="1">The sequence shown here is derived from an EMBL/GenBank/DDBJ whole genome shotgun (WGS) entry which is preliminary data.</text>
</comment>
<organism evidence="1 2">
    <name type="scientific">Hasllibacter halocynthiae</name>
    <dbReference type="NCBI Taxonomy" id="595589"/>
    <lineage>
        <taxon>Bacteria</taxon>
        <taxon>Pseudomonadati</taxon>
        <taxon>Pseudomonadota</taxon>
        <taxon>Alphaproteobacteria</taxon>
        <taxon>Rhodobacterales</taxon>
        <taxon>Roseobacteraceae</taxon>
        <taxon>Hasllibacter</taxon>
    </lineage>
</organism>
<dbReference type="EMBL" id="PVTT01000001">
    <property type="protein sequence ID" value="PRY94674.1"/>
    <property type="molecule type" value="Genomic_DNA"/>
</dbReference>
<evidence type="ECO:0008006" key="3">
    <source>
        <dbReference type="Google" id="ProtNLM"/>
    </source>
</evidence>
<gene>
    <name evidence="1" type="ORF">BCF33_0268</name>
</gene>
<dbReference type="AlphaFoldDB" id="A0A2T0X727"/>
<evidence type="ECO:0000313" key="1">
    <source>
        <dbReference type="EMBL" id="PRY94674.1"/>
    </source>
</evidence>
<sequence>MMNNANDMQKMLADMLGAFPMDTSAMQDAWKTQAQLAEKMSRVALDAAETSTEISAGWTKRALAKMNEVAAVKDEPADYGKAMTDFASATAEMTAETMAQFAEVAKKVQMETVELMLAAGREGAQDGAAATTSATGAADAAAQKTAAAVRKPATVK</sequence>